<evidence type="ECO:0000256" key="7">
    <source>
        <dbReference type="ARBA" id="ARBA00022827"/>
    </source>
</evidence>
<dbReference type="PANTHER" id="PTHR30040:SF2">
    <property type="entry name" value="FAD:PROTEIN FMN TRANSFERASE"/>
    <property type="match status" value="1"/>
</dbReference>
<dbReference type="Pfam" id="PF02424">
    <property type="entry name" value="ApbE"/>
    <property type="match status" value="1"/>
</dbReference>
<dbReference type="AlphaFoldDB" id="A0A4Q7LJ46"/>
<evidence type="ECO:0000256" key="2">
    <source>
        <dbReference type="ARBA" id="ARBA00011955"/>
    </source>
</evidence>
<keyword evidence="6" id="KW-0479">Metal-binding</keyword>
<dbReference type="Proteomes" id="UP000293519">
    <property type="component" value="Unassembled WGS sequence"/>
</dbReference>
<evidence type="ECO:0000256" key="9">
    <source>
        <dbReference type="ARBA" id="ARBA00031306"/>
    </source>
</evidence>
<dbReference type="PANTHER" id="PTHR30040">
    <property type="entry name" value="THIAMINE BIOSYNTHESIS LIPOPROTEIN APBE"/>
    <property type="match status" value="1"/>
</dbReference>
<dbReference type="EMBL" id="SGWW01000006">
    <property type="protein sequence ID" value="RZS53508.1"/>
    <property type="molecule type" value="Genomic_DNA"/>
</dbReference>
<name>A0A4Q7LJ46_9MICO</name>
<reference evidence="11 12" key="1">
    <citation type="journal article" date="2015" name="Stand. Genomic Sci.">
        <title>Genomic Encyclopedia of Bacterial and Archaeal Type Strains, Phase III: the genomes of soil and plant-associated and newly described type strains.</title>
        <authorList>
            <person name="Whitman W.B."/>
            <person name="Woyke T."/>
            <person name="Klenk H.P."/>
            <person name="Zhou Y."/>
            <person name="Lilburn T.G."/>
            <person name="Beck B.J."/>
            <person name="De Vos P."/>
            <person name="Vandamme P."/>
            <person name="Eisen J.A."/>
            <person name="Garrity G."/>
            <person name="Hugenholtz P."/>
            <person name="Kyrpides N.C."/>
        </authorList>
    </citation>
    <scope>NUCLEOTIDE SEQUENCE [LARGE SCALE GENOMIC DNA]</scope>
    <source>
        <strain evidence="11 12">CV2</strain>
    </source>
</reference>
<evidence type="ECO:0000256" key="3">
    <source>
        <dbReference type="ARBA" id="ARBA00016337"/>
    </source>
</evidence>
<keyword evidence="8" id="KW-0460">Magnesium</keyword>
<dbReference type="SUPFAM" id="SSF143631">
    <property type="entry name" value="ApbE-like"/>
    <property type="match status" value="1"/>
</dbReference>
<keyword evidence="5" id="KW-0808">Transferase</keyword>
<protein>
    <recommendedName>
        <fullName evidence="3">FAD:protein FMN transferase</fullName>
        <ecNumber evidence="2">2.7.1.180</ecNumber>
    </recommendedName>
    <alternativeName>
        <fullName evidence="9">Flavin transferase</fullName>
    </alternativeName>
</protein>
<keyword evidence="12" id="KW-1185">Reference proteome</keyword>
<sequence length="302" mass="31732">MLSPADEVVWQFEAIGAPWRIDVAPGAHGDGAQADVRAAVDARIEQFDRDWSRFRDDSLVSLIGRTGGSHRLPRDADALFAHYRELYEMTGGRVSPLVGRSLDRLGYDAAYRLAPSGEPIGAPVWDDALSLRTEGDRLVLDAPSPVGIDVGAAGKGYLVDLVAELLIARGARGAVVDGSGDLRAVGESRIRVGLENPANPSLVVGTATLECGRALAASAPNRRAWGDGLHHIVDATTGIPVANGVIATWAVADSALVADGASTALFVGEPRAIAERLGVEYVRMHADGRLEASAGWNGEVFA</sequence>
<comment type="catalytic activity">
    <reaction evidence="10">
        <text>L-threonyl-[protein] + FAD = FMN-L-threonyl-[protein] + AMP + H(+)</text>
        <dbReference type="Rhea" id="RHEA:36847"/>
        <dbReference type="Rhea" id="RHEA-COMP:11060"/>
        <dbReference type="Rhea" id="RHEA-COMP:11061"/>
        <dbReference type="ChEBI" id="CHEBI:15378"/>
        <dbReference type="ChEBI" id="CHEBI:30013"/>
        <dbReference type="ChEBI" id="CHEBI:57692"/>
        <dbReference type="ChEBI" id="CHEBI:74257"/>
        <dbReference type="ChEBI" id="CHEBI:456215"/>
        <dbReference type="EC" id="2.7.1.180"/>
    </reaction>
</comment>
<evidence type="ECO:0000256" key="5">
    <source>
        <dbReference type="ARBA" id="ARBA00022679"/>
    </source>
</evidence>
<comment type="cofactor">
    <cofactor evidence="1">
        <name>Mg(2+)</name>
        <dbReference type="ChEBI" id="CHEBI:18420"/>
    </cofactor>
</comment>
<dbReference type="OrthoDB" id="3728306at2"/>
<organism evidence="11 12">
    <name type="scientific">Microcella putealis</name>
    <dbReference type="NCBI Taxonomy" id="337005"/>
    <lineage>
        <taxon>Bacteria</taxon>
        <taxon>Bacillati</taxon>
        <taxon>Actinomycetota</taxon>
        <taxon>Actinomycetes</taxon>
        <taxon>Micrococcales</taxon>
        <taxon>Microbacteriaceae</taxon>
        <taxon>Microcella</taxon>
    </lineage>
</organism>
<keyword evidence="11" id="KW-0449">Lipoprotein</keyword>
<comment type="caution">
    <text evidence="11">The sequence shown here is derived from an EMBL/GenBank/DDBJ whole genome shotgun (WGS) entry which is preliminary data.</text>
</comment>
<dbReference type="InterPro" id="IPR003374">
    <property type="entry name" value="ApbE-like_sf"/>
</dbReference>
<evidence type="ECO:0000313" key="12">
    <source>
        <dbReference type="Proteomes" id="UP000293519"/>
    </source>
</evidence>
<dbReference type="GO" id="GO:0046872">
    <property type="term" value="F:metal ion binding"/>
    <property type="evidence" value="ECO:0007669"/>
    <property type="project" value="UniProtKB-KW"/>
</dbReference>
<dbReference type="GO" id="GO:0016740">
    <property type="term" value="F:transferase activity"/>
    <property type="evidence" value="ECO:0007669"/>
    <property type="project" value="UniProtKB-KW"/>
</dbReference>
<evidence type="ECO:0000256" key="1">
    <source>
        <dbReference type="ARBA" id="ARBA00001946"/>
    </source>
</evidence>
<dbReference type="Gene3D" id="3.10.520.10">
    <property type="entry name" value="ApbE-like domains"/>
    <property type="match status" value="1"/>
</dbReference>
<keyword evidence="7" id="KW-0274">FAD</keyword>
<evidence type="ECO:0000256" key="8">
    <source>
        <dbReference type="ARBA" id="ARBA00022842"/>
    </source>
</evidence>
<evidence type="ECO:0000256" key="10">
    <source>
        <dbReference type="ARBA" id="ARBA00048540"/>
    </source>
</evidence>
<gene>
    <name evidence="11" type="ORF">EV141_2458</name>
</gene>
<keyword evidence="4" id="KW-0285">Flavoprotein</keyword>
<dbReference type="InterPro" id="IPR024932">
    <property type="entry name" value="ApbE"/>
</dbReference>
<dbReference type="EC" id="2.7.1.180" evidence="2"/>
<proteinExistence type="predicted"/>
<dbReference type="RefSeq" id="WP_130486231.1">
    <property type="nucleotide sequence ID" value="NZ_SGWW01000006.1"/>
</dbReference>
<evidence type="ECO:0000256" key="6">
    <source>
        <dbReference type="ARBA" id="ARBA00022723"/>
    </source>
</evidence>
<accession>A0A4Q7LJ46</accession>
<evidence type="ECO:0000313" key="11">
    <source>
        <dbReference type="EMBL" id="RZS53508.1"/>
    </source>
</evidence>
<evidence type="ECO:0000256" key="4">
    <source>
        <dbReference type="ARBA" id="ARBA00022630"/>
    </source>
</evidence>